<proteinExistence type="predicted"/>
<evidence type="ECO:0000313" key="4">
    <source>
        <dbReference type="EMBL" id="QDO96791.1"/>
    </source>
</evidence>
<dbReference type="EMBL" id="CP041636">
    <property type="protein sequence ID" value="QDO96791.1"/>
    <property type="molecule type" value="Genomic_DNA"/>
</dbReference>
<keyword evidence="3" id="KW-0231">Viral genome packaging</keyword>
<dbReference type="RefSeq" id="WP_144067772.1">
    <property type="nucleotide sequence ID" value="NZ_CP041636.1"/>
</dbReference>
<protein>
    <submittedName>
        <fullName evidence="4">Phage tail protein</fullName>
    </submittedName>
</protein>
<dbReference type="Pfam" id="PF12236">
    <property type="entry name" value="Head-tail_con"/>
    <property type="match status" value="1"/>
</dbReference>
<sequence>MTIRQEPEHDPEKDPLRPEALRRRYDRLRSQRSAWEALWQDCYDYSLPARRPNHAPGSSNAGRVAERLFDATAADAAEQLAATLLAQLTPPWSRWFAFQPGRDVPEEQRGAMASALDRAAELLQAQFDRSNLAVELHQAMLDLVVAGTACLACEEAGLGETSAFRFNAVPLSDLVLDEGGTGRLDTVFRRQELTLEQLGQRYPMLEQQAWFTSRRQREPDARLGILDCLLPAPAPRHGCLFATILEDGTLVDDARLLTAGRFDQAPFIAFRWLKAPGEVYGRSPVMKALPDIKTANKTVELVLKNASIAVTGIWQADDDGVLNPANVKLVPGAIIPKAVGSSGLTPLAAPGRFDISQIVLDDLRGRIRHALLADRLGQVDAPRMTATEVMERSAEMARQLGATFGRLQSELLTPLLLRAVAILQRRGEIPRFALDGREVALVQQSPLARLQAQGDVQGVLSWLQQLQALGPAAMQVVDSVAVARWLGRTLGVPGEFLIEAGEAKTEAAQNEAGVGASLPQLQQMLQQLGGGAQQPTGAVQ</sequence>
<evidence type="ECO:0000256" key="1">
    <source>
        <dbReference type="ARBA" id="ARBA00004328"/>
    </source>
</evidence>
<evidence type="ECO:0000313" key="5">
    <source>
        <dbReference type="Proteomes" id="UP000317496"/>
    </source>
</evidence>
<keyword evidence="5" id="KW-1185">Reference proteome</keyword>
<organism evidence="4 5">
    <name type="scientific">Ferrovibrio terrae</name>
    <dbReference type="NCBI Taxonomy" id="2594003"/>
    <lineage>
        <taxon>Bacteria</taxon>
        <taxon>Pseudomonadati</taxon>
        <taxon>Pseudomonadota</taxon>
        <taxon>Alphaproteobacteria</taxon>
        <taxon>Rhodospirillales</taxon>
        <taxon>Rhodospirillaceae</taxon>
        <taxon>Ferrovibrio</taxon>
    </lineage>
</organism>
<evidence type="ECO:0000256" key="2">
    <source>
        <dbReference type="ARBA" id="ARBA00022612"/>
    </source>
</evidence>
<name>A0A516GZ31_9PROT</name>
<keyword evidence="2" id="KW-1188">Viral release from host cell</keyword>
<evidence type="ECO:0000256" key="3">
    <source>
        <dbReference type="ARBA" id="ARBA00023219"/>
    </source>
</evidence>
<dbReference type="Proteomes" id="UP000317496">
    <property type="component" value="Chromosome"/>
</dbReference>
<gene>
    <name evidence="4" type="ORF">FNB15_05635</name>
</gene>
<dbReference type="KEGG" id="fer:FNB15_05635"/>
<dbReference type="AlphaFoldDB" id="A0A516GZ31"/>
<accession>A0A516GZ31</accession>
<reference evidence="4 5" key="1">
    <citation type="submission" date="2019-07" db="EMBL/GenBank/DDBJ databases">
        <title>Genome sequencing for Ferrovibrio sp. K5.</title>
        <authorList>
            <person name="Park S.-J."/>
        </authorList>
    </citation>
    <scope>NUCLEOTIDE SEQUENCE [LARGE SCALE GENOMIC DNA]</scope>
    <source>
        <strain evidence="4 5">K5</strain>
    </source>
</reference>
<dbReference type="OrthoDB" id="1666403at2"/>
<dbReference type="InterPro" id="IPR020991">
    <property type="entry name" value="Connector_podovirus"/>
</dbReference>
<comment type="subcellular location">
    <subcellularLocation>
        <location evidence="1">Virion</location>
    </subcellularLocation>
</comment>